<evidence type="ECO:0000313" key="1">
    <source>
        <dbReference type="EMBL" id="GAW09010.1"/>
    </source>
</evidence>
<evidence type="ECO:0000313" key="2">
    <source>
        <dbReference type="Proteomes" id="UP000188533"/>
    </source>
</evidence>
<reference evidence="1 2" key="1">
    <citation type="submission" date="2016-08" db="EMBL/GenBank/DDBJ databases">
        <authorList>
            <consortium name="Lentinula edodes genome sequencing consortium"/>
            <person name="Sakamoto Y."/>
            <person name="Nakade K."/>
            <person name="Sato S."/>
            <person name="Yoshida Y."/>
            <person name="Miyazaki K."/>
            <person name="Natsume S."/>
            <person name="Konno N."/>
        </authorList>
    </citation>
    <scope>NUCLEOTIDE SEQUENCE [LARGE SCALE GENOMIC DNA]</scope>
    <source>
        <strain evidence="1 2">NBRC 111202</strain>
    </source>
</reference>
<dbReference type="EMBL" id="BDGU01000927">
    <property type="protein sequence ID" value="GAW09010.1"/>
    <property type="molecule type" value="Genomic_DNA"/>
</dbReference>
<sequence>MSFYEAFLISKLKSCFSAIGEISQYSSSCGGHYRCWQTMLGKDQCLISGTATYIFSRIDDHRVINALYYIQRGGSTPVLAPFNPSLDPLEAPTFLERFHSEDSDLWVNIFTEHSGNIAGSLTENSGE</sequence>
<organism evidence="1 2">
    <name type="scientific">Lentinula edodes</name>
    <name type="common">Shiitake mushroom</name>
    <name type="synonym">Lentinus edodes</name>
    <dbReference type="NCBI Taxonomy" id="5353"/>
    <lineage>
        <taxon>Eukaryota</taxon>
        <taxon>Fungi</taxon>
        <taxon>Dikarya</taxon>
        <taxon>Basidiomycota</taxon>
        <taxon>Agaricomycotina</taxon>
        <taxon>Agaricomycetes</taxon>
        <taxon>Agaricomycetidae</taxon>
        <taxon>Agaricales</taxon>
        <taxon>Marasmiineae</taxon>
        <taxon>Omphalotaceae</taxon>
        <taxon>Lentinula</taxon>
    </lineage>
</organism>
<protein>
    <submittedName>
        <fullName evidence="1">Uncharacterized protein</fullName>
    </submittedName>
</protein>
<dbReference type="Proteomes" id="UP000188533">
    <property type="component" value="Unassembled WGS sequence"/>
</dbReference>
<reference evidence="1 2" key="2">
    <citation type="submission" date="2017-02" db="EMBL/GenBank/DDBJ databases">
        <title>A genome survey and senescence transcriptome analysis in Lentinula edodes.</title>
        <authorList>
            <person name="Sakamoto Y."/>
            <person name="Nakade K."/>
            <person name="Sato S."/>
            <person name="Yoshida Y."/>
            <person name="Miyazaki K."/>
            <person name="Natsume S."/>
            <person name="Konno N."/>
        </authorList>
    </citation>
    <scope>NUCLEOTIDE SEQUENCE [LARGE SCALE GENOMIC DNA]</scope>
    <source>
        <strain evidence="1 2">NBRC 111202</strain>
    </source>
</reference>
<name>A0A1Q3EP75_LENED</name>
<keyword evidence="2" id="KW-1185">Reference proteome</keyword>
<proteinExistence type="predicted"/>
<accession>A0A1Q3EP75</accession>
<comment type="caution">
    <text evidence="1">The sequence shown here is derived from an EMBL/GenBank/DDBJ whole genome shotgun (WGS) entry which is preliminary data.</text>
</comment>
<gene>
    <name evidence="1" type="ORF">LENED_011131</name>
</gene>
<dbReference type="AlphaFoldDB" id="A0A1Q3EP75"/>